<organism evidence="2">
    <name type="scientific">marine sediment metagenome</name>
    <dbReference type="NCBI Taxonomy" id="412755"/>
    <lineage>
        <taxon>unclassified sequences</taxon>
        <taxon>metagenomes</taxon>
        <taxon>ecological metagenomes</taxon>
    </lineage>
</organism>
<accession>X0ZBM1</accession>
<reference evidence="2" key="1">
    <citation type="journal article" date="2014" name="Front. Microbiol.">
        <title>High frequency of phylogenetically diverse reductive dehalogenase-homologous genes in deep subseafloor sedimentary metagenomes.</title>
        <authorList>
            <person name="Kawai M."/>
            <person name="Futagami T."/>
            <person name="Toyoda A."/>
            <person name="Takaki Y."/>
            <person name="Nishi S."/>
            <person name="Hori S."/>
            <person name="Arai W."/>
            <person name="Tsubouchi T."/>
            <person name="Morono Y."/>
            <person name="Uchiyama I."/>
            <person name="Ito T."/>
            <person name="Fujiyama A."/>
            <person name="Inagaki F."/>
            <person name="Takami H."/>
        </authorList>
    </citation>
    <scope>NUCLEOTIDE SEQUENCE</scope>
    <source>
        <strain evidence="2">Expedition CK06-06</strain>
    </source>
</reference>
<protein>
    <submittedName>
        <fullName evidence="2">Uncharacterized protein</fullName>
    </submittedName>
</protein>
<dbReference type="AlphaFoldDB" id="X0ZBM1"/>
<comment type="caution">
    <text evidence="2">The sequence shown here is derived from an EMBL/GenBank/DDBJ whole genome shotgun (WGS) entry which is preliminary data.</text>
</comment>
<gene>
    <name evidence="2" type="ORF">S01H1_83516</name>
</gene>
<proteinExistence type="predicted"/>
<feature type="region of interest" description="Disordered" evidence="1">
    <location>
        <begin position="1"/>
        <end position="33"/>
    </location>
</feature>
<feature type="compositionally biased region" description="Polar residues" evidence="1">
    <location>
        <begin position="22"/>
        <end position="31"/>
    </location>
</feature>
<dbReference type="EMBL" id="BARS01056791">
    <property type="protein sequence ID" value="GAG45811.1"/>
    <property type="molecule type" value="Genomic_DNA"/>
</dbReference>
<evidence type="ECO:0000313" key="2">
    <source>
        <dbReference type="EMBL" id="GAG45811.1"/>
    </source>
</evidence>
<evidence type="ECO:0000256" key="1">
    <source>
        <dbReference type="SAM" id="MobiDB-lite"/>
    </source>
</evidence>
<name>X0ZBM1_9ZZZZ</name>
<sequence length="91" mass="10424">MSSKKKLHRLRRRNKRTGRARNSGQTHSKNTLPEFLYSANSAIQAGQIAEAAKILNDDAVEVVRKMVDKEPSRTDIMFLVATMLKRTRQKQ</sequence>
<feature type="compositionally biased region" description="Basic residues" evidence="1">
    <location>
        <begin position="1"/>
        <end position="19"/>
    </location>
</feature>
<feature type="non-terminal residue" evidence="2">
    <location>
        <position position="91"/>
    </location>
</feature>